<keyword evidence="4 7" id="KW-0732">Signal</keyword>
<protein>
    <submittedName>
        <fullName evidence="9">Sulfatase</fullName>
    </submittedName>
</protein>
<proteinExistence type="inferred from homology"/>
<evidence type="ECO:0000256" key="2">
    <source>
        <dbReference type="ARBA" id="ARBA00008779"/>
    </source>
</evidence>
<dbReference type="InterPro" id="IPR024607">
    <property type="entry name" value="Sulfatase_CS"/>
</dbReference>
<dbReference type="InterPro" id="IPR035874">
    <property type="entry name" value="IDS"/>
</dbReference>
<evidence type="ECO:0000256" key="4">
    <source>
        <dbReference type="ARBA" id="ARBA00022729"/>
    </source>
</evidence>
<evidence type="ECO:0000256" key="6">
    <source>
        <dbReference type="ARBA" id="ARBA00022837"/>
    </source>
</evidence>
<feature type="signal peptide" evidence="7">
    <location>
        <begin position="1"/>
        <end position="25"/>
    </location>
</feature>
<evidence type="ECO:0000313" key="9">
    <source>
        <dbReference type="EMBL" id="QRR04117.1"/>
    </source>
</evidence>
<dbReference type="PROSITE" id="PS00523">
    <property type="entry name" value="SULFATASE_1"/>
    <property type="match status" value="1"/>
</dbReference>
<keyword evidence="10" id="KW-1185">Reference proteome</keyword>
<evidence type="ECO:0000313" key="10">
    <source>
        <dbReference type="Proteomes" id="UP000612680"/>
    </source>
</evidence>
<name>A0ABX7IF02_9BACT</name>
<organism evidence="9 10">
    <name type="scientific">Dyadobacter sandarakinus</name>
    <dbReference type="NCBI Taxonomy" id="2747268"/>
    <lineage>
        <taxon>Bacteria</taxon>
        <taxon>Pseudomonadati</taxon>
        <taxon>Bacteroidota</taxon>
        <taxon>Cytophagia</taxon>
        <taxon>Cytophagales</taxon>
        <taxon>Spirosomataceae</taxon>
        <taxon>Dyadobacter</taxon>
    </lineage>
</organism>
<keyword evidence="5" id="KW-0378">Hydrolase</keyword>
<dbReference type="CDD" id="cd16030">
    <property type="entry name" value="iduronate-2-sulfatase"/>
    <property type="match status" value="1"/>
</dbReference>
<evidence type="ECO:0000256" key="1">
    <source>
        <dbReference type="ARBA" id="ARBA00001913"/>
    </source>
</evidence>
<keyword evidence="3" id="KW-0479">Metal-binding</keyword>
<dbReference type="Gene3D" id="3.40.720.10">
    <property type="entry name" value="Alkaline Phosphatase, subunit A"/>
    <property type="match status" value="1"/>
</dbReference>
<evidence type="ECO:0000259" key="8">
    <source>
        <dbReference type="Pfam" id="PF00884"/>
    </source>
</evidence>
<dbReference type="InterPro" id="IPR000917">
    <property type="entry name" value="Sulfatase_N"/>
</dbReference>
<gene>
    <name evidence="9" type="ORF">HWI92_08720</name>
</gene>
<evidence type="ECO:0000256" key="7">
    <source>
        <dbReference type="SAM" id="SignalP"/>
    </source>
</evidence>
<comment type="cofactor">
    <cofactor evidence="1">
        <name>Ca(2+)</name>
        <dbReference type="ChEBI" id="CHEBI:29108"/>
    </cofactor>
</comment>
<dbReference type="SUPFAM" id="SSF53649">
    <property type="entry name" value="Alkaline phosphatase-like"/>
    <property type="match status" value="1"/>
</dbReference>
<feature type="chain" id="PRO_5045973160" evidence="7">
    <location>
        <begin position="26"/>
        <end position="474"/>
    </location>
</feature>
<dbReference type="Proteomes" id="UP000612680">
    <property type="component" value="Chromosome"/>
</dbReference>
<keyword evidence="6" id="KW-0106">Calcium</keyword>
<dbReference type="InterPro" id="IPR017850">
    <property type="entry name" value="Alkaline_phosphatase_core_sf"/>
</dbReference>
<dbReference type="EMBL" id="CP056775">
    <property type="protein sequence ID" value="QRR04117.1"/>
    <property type="molecule type" value="Genomic_DNA"/>
</dbReference>
<sequence length="474" mass="53404">MKRKYALAGALALLLAQCPAPESYAGDGPKKAKQQYNVLFIAVDDLNNDLGCYGNTFVKSPNIDRLARRGVRFDKAYTQFPLCSPSRSSLLTGQRPDVTRIYELQTHFRQNLPDIVTLPQLFKNNNYYSARVGKIYHYGVPGQIGTDGLDDTLSWHRRVNPRGRDKDEEALIKNLTPDRGLGSALAWRATEGTDEEQTDGKVASEAIRILNEKKDEPFFLAVGFYRPHSPYVAPKKYFDMYEESKVPLAPEKEGDLDDIPEAALFTKPANWGLSVDQRKEALHAYYATITFMDAQVGRVLDELDRLKLTDKTIIVLWSDHGYNVGQHGQWMKQSLFENSARVPLIFSVPGGTRGKSSSRTVELLDIYPTLSELCGLDPGQKLQGYSLTPLLKNPAAAWDKPAYTQVRRGNIFGRSVRTEHYRYTEWDEGRAGIELYDHGSDPDEFTNLYKSDKYTATLKELAGLLKKGYPLTAQ</sequence>
<dbReference type="PANTHER" id="PTHR45953:SF1">
    <property type="entry name" value="IDURONATE 2-SULFATASE"/>
    <property type="match status" value="1"/>
</dbReference>
<accession>A0ABX7IF02</accession>
<evidence type="ECO:0000256" key="5">
    <source>
        <dbReference type="ARBA" id="ARBA00022801"/>
    </source>
</evidence>
<comment type="similarity">
    <text evidence="2">Belongs to the sulfatase family.</text>
</comment>
<reference evidence="9 10" key="1">
    <citation type="submission" date="2020-06" db="EMBL/GenBank/DDBJ databases">
        <title>Dyadobacter sandarakinus sp. nov., isolated from the soil of the Arctic Yellow River Station.</title>
        <authorList>
            <person name="Zhang Y."/>
            <person name="Peng F."/>
        </authorList>
    </citation>
    <scope>NUCLEOTIDE SEQUENCE [LARGE SCALE GENOMIC DNA]</scope>
    <source>
        <strain evidence="9 10">Q3-56</strain>
    </source>
</reference>
<evidence type="ECO:0000256" key="3">
    <source>
        <dbReference type="ARBA" id="ARBA00022723"/>
    </source>
</evidence>
<dbReference type="Pfam" id="PF00884">
    <property type="entry name" value="Sulfatase"/>
    <property type="match status" value="1"/>
</dbReference>
<dbReference type="PANTHER" id="PTHR45953">
    <property type="entry name" value="IDURONATE 2-SULFATASE"/>
    <property type="match status" value="1"/>
</dbReference>
<feature type="domain" description="Sulfatase N-terminal" evidence="8">
    <location>
        <begin position="37"/>
        <end position="375"/>
    </location>
</feature>